<accession>A0A067KYD3</accession>
<dbReference type="PANTHER" id="PTHR33222">
    <property type="match status" value="1"/>
</dbReference>
<evidence type="ECO:0000256" key="2">
    <source>
        <dbReference type="SAM" id="Phobius"/>
    </source>
</evidence>
<dbReference type="InterPro" id="IPR033344">
    <property type="entry name" value="CURT1"/>
</dbReference>
<proteinExistence type="predicted"/>
<keyword evidence="2" id="KW-0472">Membrane</keyword>
<gene>
    <name evidence="4" type="ORF">JCGZ_06306</name>
</gene>
<keyword evidence="5" id="KW-1185">Reference proteome</keyword>
<keyword evidence="2" id="KW-0812">Transmembrane</keyword>
<sequence length="215" mass="23743">MHQAKRAGLVVEKYGHFTCYFLYTQPHLKNPILRLVVALAPSWPERPNISVVFISQSLPLFVSAIKEVEMASIVANLPPTVLVIPSRSTLFSTRQKLRVSPIRERQSCAAVVVKAAGESSESSTSLSIVKSVQNVWDKPEDRVALIGLGFAAIVGLWASANLVSAVDKLPVIPSALELIGILYSSWFVYRYLLFKPDREELVQIINKTISDVLGQ</sequence>
<protein>
    <recommendedName>
        <fullName evidence="3">Cyanobacterial aminoacyl-tRNA synthetase CAAD domain-containing protein</fullName>
    </recommendedName>
</protein>
<name>A0A067KYD3_JATCU</name>
<feature type="transmembrane region" description="Helical" evidence="2">
    <location>
        <begin position="143"/>
        <end position="163"/>
    </location>
</feature>
<dbReference type="InterPro" id="IPR025564">
    <property type="entry name" value="CAAD_dom"/>
</dbReference>
<dbReference type="Proteomes" id="UP000027138">
    <property type="component" value="Unassembled WGS sequence"/>
</dbReference>
<dbReference type="PANTHER" id="PTHR33222:SF3">
    <property type="entry name" value="PROTEIN CURVATURE THYLAKOID 1C, CHLOROPLASTIC"/>
    <property type="match status" value="1"/>
</dbReference>
<dbReference type="AlphaFoldDB" id="A0A067KYD3"/>
<dbReference type="OrthoDB" id="2014299at2759"/>
<dbReference type="Pfam" id="PF14159">
    <property type="entry name" value="CAAD"/>
    <property type="match status" value="1"/>
</dbReference>
<dbReference type="STRING" id="180498.A0A067KYD3"/>
<evidence type="ECO:0000256" key="1">
    <source>
        <dbReference type="ARBA" id="ARBA00004141"/>
    </source>
</evidence>
<evidence type="ECO:0000313" key="5">
    <source>
        <dbReference type="Proteomes" id="UP000027138"/>
    </source>
</evidence>
<evidence type="ECO:0000259" key="3">
    <source>
        <dbReference type="Pfam" id="PF14159"/>
    </source>
</evidence>
<feature type="transmembrane region" description="Helical" evidence="2">
    <location>
        <begin position="169"/>
        <end position="189"/>
    </location>
</feature>
<reference evidence="4 5" key="1">
    <citation type="journal article" date="2014" name="PLoS ONE">
        <title>Global Analysis of Gene Expression Profiles in Physic Nut (Jatropha curcas L.) Seedlings Exposed to Salt Stress.</title>
        <authorList>
            <person name="Zhang L."/>
            <person name="Zhang C."/>
            <person name="Wu P."/>
            <person name="Chen Y."/>
            <person name="Li M."/>
            <person name="Jiang H."/>
            <person name="Wu G."/>
        </authorList>
    </citation>
    <scope>NUCLEOTIDE SEQUENCE [LARGE SCALE GENOMIC DNA]</scope>
    <source>
        <strain evidence="5">cv. GZQX0401</strain>
        <tissue evidence="4">Young leaves</tissue>
    </source>
</reference>
<evidence type="ECO:0000313" key="4">
    <source>
        <dbReference type="EMBL" id="KDP37250.1"/>
    </source>
</evidence>
<dbReference type="EMBL" id="KK914415">
    <property type="protein sequence ID" value="KDP37250.1"/>
    <property type="molecule type" value="Genomic_DNA"/>
</dbReference>
<feature type="domain" description="Cyanobacterial aminoacyl-tRNA synthetase CAAD" evidence="3">
    <location>
        <begin position="130"/>
        <end position="214"/>
    </location>
</feature>
<keyword evidence="2" id="KW-1133">Transmembrane helix</keyword>
<comment type="subcellular location">
    <subcellularLocation>
        <location evidence="1">Membrane</location>
        <topology evidence="1">Multi-pass membrane protein</topology>
    </subcellularLocation>
</comment>
<dbReference type="GO" id="GO:0009535">
    <property type="term" value="C:chloroplast thylakoid membrane"/>
    <property type="evidence" value="ECO:0007669"/>
    <property type="project" value="TreeGrafter"/>
</dbReference>
<organism evidence="4 5">
    <name type="scientific">Jatropha curcas</name>
    <name type="common">Barbados nut</name>
    <dbReference type="NCBI Taxonomy" id="180498"/>
    <lineage>
        <taxon>Eukaryota</taxon>
        <taxon>Viridiplantae</taxon>
        <taxon>Streptophyta</taxon>
        <taxon>Embryophyta</taxon>
        <taxon>Tracheophyta</taxon>
        <taxon>Spermatophyta</taxon>
        <taxon>Magnoliopsida</taxon>
        <taxon>eudicotyledons</taxon>
        <taxon>Gunneridae</taxon>
        <taxon>Pentapetalae</taxon>
        <taxon>rosids</taxon>
        <taxon>fabids</taxon>
        <taxon>Malpighiales</taxon>
        <taxon>Euphorbiaceae</taxon>
        <taxon>Crotonoideae</taxon>
        <taxon>Jatropheae</taxon>
        <taxon>Jatropha</taxon>
    </lineage>
</organism>